<organism evidence="1 2">
    <name type="scientific">Paenibacillus albus</name>
    <dbReference type="NCBI Taxonomy" id="2495582"/>
    <lineage>
        <taxon>Bacteria</taxon>
        <taxon>Bacillati</taxon>
        <taxon>Bacillota</taxon>
        <taxon>Bacilli</taxon>
        <taxon>Bacillales</taxon>
        <taxon>Paenibacillaceae</taxon>
        <taxon>Paenibacillus</taxon>
    </lineage>
</organism>
<name>A0A3Q8X4F5_9BACL</name>
<protein>
    <submittedName>
        <fullName evidence="1">Uncharacterized protein</fullName>
    </submittedName>
</protein>
<dbReference type="KEGG" id="palb:EJC50_11110"/>
<sequence>MKKCRSFGPSERLPSLLNSGILNCTPSGVFPSSKAIAIALQLVHFPHASPSSSLCFAKADPIAAYMLRWQQWDEPHSLFPALRLAFHKQRCKRCYTCNQNQDACGTDFDLGLAEGNRTAPIGSVLYCLPFFVSNTMVRIGAYYFWTCLNIDETTAMPRRMDNFVSIMIW</sequence>
<dbReference type="AlphaFoldDB" id="A0A3Q8X4F5"/>
<keyword evidence="2" id="KW-1185">Reference proteome</keyword>
<dbReference type="EMBL" id="CP034437">
    <property type="protein sequence ID" value="AZN40137.1"/>
    <property type="molecule type" value="Genomic_DNA"/>
</dbReference>
<dbReference type="Proteomes" id="UP000272528">
    <property type="component" value="Chromosome"/>
</dbReference>
<gene>
    <name evidence="1" type="ORF">EJC50_11110</name>
</gene>
<evidence type="ECO:0000313" key="2">
    <source>
        <dbReference type="Proteomes" id="UP000272528"/>
    </source>
</evidence>
<proteinExistence type="predicted"/>
<accession>A0A3Q8X4F5</accession>
<evidence type="ECO:0000313" key="1">
    <source>
        <dbReference type="EMBL" id="AZN40137.1"/>
    </source>
</evidence>
<reference evidence="2" key="1">
    <citation type="submission" date="2018-12" db="EMBL/GenBank/DDBJ databases">
        <title>Genome sequence of Peanibacillus sp.</title>
        <authorList>
            <person name="Subramani G."/>
            <person name="Srinivasan S."/>
            <person name="Kim M.K."/>
        </authorList>
    </citation>
    <scope>NUCLEOTIDE SEQUENCE [LARGE SCALE GENOMIC DNA]</scope>
    <source>
        <strain evidence="2">18JY67-1</strain>
    </source>
</reference>